<dbReference type="SMART" id="SM00342">
    <property type="entry name" value="HTH_ARAC"/>
    <property type="match status" value="1"/>
</dbReference>
<evidence type="ECO:0000313" key="4">
    <source>
        <dbReference type="EMBL" id="CAG7644114.1"/>
    </source>
</evidence>
<dbReference type="PANTHER" id="PTHR43280:SF10">
    <property type="entry name" value="REGULATORY PROTEIN POCR"/>
    <property type="match status" value="1"/>
</dbReference>
<dbReference type="EMBL" id="CAJVCE010000008">
    <property type="protein sequence ID" value="CAG7644114.1"/>
    <property type="molecule type" value="Genomic_DNA"/>
</dbReference>
<evidence type="ECO:0000256" key="1">
    <source>
        <dbReference type="ARBA" id="ARBA00023125"/>
    </source>
</evidence>
<dbReference type="PROSITE" id="PS01124">
    <property type="entry name" value="HTH_ARAC_FAMILY_2"/>
    <property type="match status" value="1"/>
</dbReference>
<gene>
    <name evidence="4" type="primary">rhaR_53</name>
    <name evidence="4" type="ORF">PAECIP111802_03158</name>
</gene>
<name>A0ABM8VIF6_9BACL</name>
<keyword evidence="5" id="KW-1185">Reference proteome</keyword>
<sequence>MQRRSITIAPVFYKYLVSYIIVLLIPVGLLGVNGSMQLKGIVNQYVEWTNKEMLSQLGESVDTKILEMNRIAARISANPDLTPYAVTKDFYSAYQTKPLLDYKVSNDFIQEVLFYIREQPSLYSSVSTYRLPNFINDIYHFRNWSEEQFRHDLNSITKPTLRPAEDVLFMSSAHERYISYLLPIPTSSLHPYGTVLFLIKESSLLNFLKYETYPRAGNTIIYDEKNRVVTSYKGEGHSEDEELYRALEPTGSMFSVLELNHDKYFVSRLKSDQTGWTYVNVLPVADVMKPINDVVSKWLRTLFFILLLGSLVIYALLRYNYNPIKKLAQLAEMHLGKTIAKTNELDTVRTLIDKIMLSNDELGQKFEKNRSAIGQQLLLDLLKGEVETQEQLQERGKEIGVSLEYPAYAVFVVEGAGITSAAMQQIADTITGRSGEGLAVYGKESIGNDMMIFLISTSRSEEELSDWMGEWHEAVFQDFGVKLTCGVGQPYRELKQFGRSFIEASTASDYKFIKGTGKIIHFREVASDHASTLFDSSYEMEHLSYLLREGKTRQIAETLAQFTHKIKQGGTTLFVARCLCFDIIHTVMQTVDEMKNEFPQLTGQMPDVLTLMKFHTVEELAELITKACIDVSQAVQQHRGHPSERLLESMIEYLHNHCRHLDFSVQAMAGHFAISASYLSRFFKENTGQTISDYVHTIRIHNAKQLLEQSDTSIKEIVQLVGYFDTSSFIRKFKTEVGVTPGEHRKMTRQQAGSPPTG</sequence>
<protein>
    <submittedName>
        <fullName evidence="4">HTH-type transcriptional activator RhaR</fullName>
    </submittedName>
</protein>
<dbReference type="InterPro" id="IPR041522">
    <property type="entry name" value="CdaR_GGDEF"/>
</dbReference>
<organism evidence="4 5">
    <name type="scientific">Paenibacillus allorhizosphaerae</name>
    <dbReference type="NCBI Taxonomy" id="2849866"/>
    <lineage>
        <taxon>Bacteria</taxon>
        <taxon>Bacillati</taxon>
        <taxon>Bacillota</taxon>
        <taxon>Bacilli</taxon>
        <taxon>Bacillales</taxon>
        <taxon>Paenibacillaceae</taxon>
        <taxon>Paenibacillus</taxon>
    </lineage>
</organism>
<reference evidence="4 5" key="1">
    <citation type="submission" date="2021-06" db="EMBL/GenBank/DDBJ databases">
        <authorList>
            <person name="Criscuolo A."/>
        </authorList>
    </citation>
    <scope>NUCLEOTIDE SEQUENCE [LARGE SCALE GENOMIC DNA]</scope>
    <source>
        <strain evidence="5">CIP 111802</strain>
    </source>
</reference>
<dbReference type="RefSeq" id="WP_218099479.1">
    <property type="nucleotide sequence ID" value="NZ_CAJVCE010000008.1"/>
</dbReference>
<feature type="transmembrane region" description="Helical" evidence="2">
    <location>
        <begin position="12"/>
        <end position="32"/>
    </location>
</feature>
<evidence type="ECO:0000313" key="5">
    <source>
        <dbReference type="Proteomes" id="UP000730618"/>
    </source>
</evidence>
<keyword evidence="2" id="KW-0472">Membrane</keyword>
<dbReference type="Pfam" id="PF17853">
    <property type="entry name" value="GGDEF_2"/>
    <property type="match status" value="1"/>
</dbReference>
<dbReference type="PANTHER" id="PTHR43280">
    <property type="entry name" value="ARAC-FAMILY TRANSCRIPTIONAL REGULATOR"/>
    <property type="match status" value="1"/>
</dbReference>
<dbReference type="InterPro" id="IPR018060">
    <property type="entry name" value="HTH_AraC"/>
</dbReference>
<dbReference type="Proteomes" id="UP000730618">
    <property type="component" value="Unassembled WGS sequence"/>
</dbReference>
<feature type="transmembrane region" description="Helical" evidence="2">
    <location>
        <begin position="298"/>
        <end position="317"/>
    </location>
</feature>
<dbReference type="Pfam" id="PF12833">
    <property type="entry name" value="HTH_18"/>
    <property type="match status" value="1"/>
</dbReference>
<comment type="caution">
    <text evidence="4">The sequence shown here is derived from an EMBL/GenBank/DDBJ whole genome shotgun (WGS) entry which is preliminary data.</text>
</comment>
<proteinExistence type="predicted"/>
<evidence type="ECO:0000256" key="2">
    <source>
        <dbReference type="SAM" id="Phobius"/>
    </source>
</evidence>
<evidence type="ECO:0000259" key="3">
    <source>
        <dbReference type="PROSITE" id="PS01124"/>
    </source>
</evidence>
<feature type="domain" description="HTH araC/xylS-type" evidence="3">
    <location>
        <begin position="648"/>
        <end position="747"/>
    </location>
</feature>
<keyword evidence="2" id="KW-0812">Transmembrane</keyword>
<accession>A0ABM8VIF6</accession>
<keyword evidence="1" id="KW-0238">DNA-binding</keyword>
<keyword evidence="2" id="KW-1133">Transmembrane helix</keyword>